<protein>
    <recommendedName>
        <fullName evidence="4">UDP-3-O-acyl-N-acetylglucosamine deacetylase</fullName>
        <ecNumber evidence="4">3.5.1.108</ecNumber>
    </recommendedName>
</protein>
<name>D7CRG4_TRURR</name>
<dbReference type="UniPathway" id="UPA00359">
    <property type="reaction ID" value="UER00478"/>
</dbReference>
<dbReference type="SUPFAM" id="SSF54211">
    <property type="entry name" value="Ribosomal protein S5 domain 2-like"/>
    <property type="match status" value="2"/>
</dbReference>
<keyword evidence="5" id="KW-0444">Lipid biosynthesis</keyword>
<evidence type="ECO:0000313" key="12">
    <source>
        <dbReference type="EMBL" id="ADI13454.1"/>
    </source>
</evidence>
<keyword evidence="9" id="KW-0862">Zinc</keyword>
<gene>
    <name evidence="12" type="ordered locus">Trad_0315</name>
</gene>
<dbReference type="PANTHER" id="PTHR33694:SF1">
    <property type="entry name" value="UDP-3-O-ACYL-N-ACETYLGLUCOSAMINE DEACETYLASE 1, MITOCHONDRIAL-RELATED"/>
    <property type="match status" value="1"/>
</dbReference>
<dbReference type="STRING" id="649638.Trad_0315"/>
<dbReference type="GO" id="GO:0103117">
    <property type="term" value="F:UDP-3-O-acyl-N-acetylglucosamine deacetylase activity"/>
    <property type="evidence" value="ECO:0007669"/>
    <property type="project" value="UniProtKB-EC"/>
</dbReference>
<organism evidence="12 13">
    <name type="scientific">Truepera radiovictrix (strain DSM 17093 / CIP 108686 / LMG 22925 / RQ-24)</name>
    <dbReference type="NCBI Taxonomy" id="649638"/>
    <lineage>
        <taxon>Bacteria</taxon>
        <taxon>Thermotogati</taxon>
        <taxon>Deinococcota</taxon>
        <taxon>Deinococci</taxon>
        <taxon>Trueperales</taxon>
        <taxon>Trueperaceae</taxon>
        <taxon>Truepera</taxon>
    </lineage>
</organism>
<keyword evidence="6" id="KW-0441">Lipid A biosynthesis</keyword>
<keyword evidence="7" id="KW-0479">Metal-binding</keyword>
<dbReference type="EC" id="3.5.1.108" evidence="4"/>
<evidence type="ECO:0000256" key="7">
    <source>
        <dbReference type="ARBA" id="ARBA00022723"/>
    </source>
</evidence>
<evidence type="ECO:0000256" key="2">
    <source>
        <dbReference type="ARBA" id="ARBA00002923"/>
    </source>
</evidence>
<dbReference type="InterPro" id="IPR015870">
    <property type="entry name" value="UDP-acyl_N-AcGlcN_deAcase_N"/>
</dbReference>
<proteinExistence type="predicted"/>
<dbReference type="GO" id="GO:0046872">
    <property type="term" value="F:metal ion binding"/>
    <property type="evidence" value="ECO:0007669"/>
    <property type="project" value="UniProtKB-KW"/>
</dbReference>
<evidence type="ECO:0000256" key="3">
    <source>
        <dbReference type="ARBA" id="ARBA00005002"/>
    </source>
</evidence>
<evidence type="ECO:0000256" key="4">
    <source>
        <dbReference type="ARBA" id="ARBA00012745"/>
    </source>
</evidence>
<dbReference type="PANTHER" id="PTHR33694">
    <property type="entry name" value="UDP-3-O-ACYL-N-ACETYLGLUCOSAMINE DEACETYLASE 1, MITOCHONDRIAL-RELATED"/>
    <property type="match status" value="1"/>
</dbReference>
<evidence type="ECO:0000256" key="1">
    <source>
        <dbReference type="ARBA" id="ARBA00001947"/>
    </source>
</evidence>
<dbReference type="Gene3D" id="3.30.230.20">
    <property type="entry name" value="lpxc deacetylase, domain 1"/>
    <property type="match status" value="1"/>
</dbReference>
<comment type="function">
    <text evidence="2">Catalyzes the hydrolysis of UDP-3-O-myristoyl-N-acetylglucosamine to form UDP-3-O-myristoylglucosamine and acetate, the committed step in lipid A biosynthesis.</text>
</comment>
<evidence type="ECO:0000313" key="13">
    <source>
        <dbReference type="Proteomes" id="UP000000379"/>
    </source>
</evidence>
<evidence type="ECO:0000256" key="8">
    <source>
        <dbReference type="ARBA" id="ARBA00022801"/>
    </source>
</evidence>
<dbReference type="GO" id="GO:0009245">
    <property type="term" value="P:lipid A biosynthetic process"/>
    <property type="evidence" value="ECO:0007669"/>
    <property type="project" value="UniProtKB-KW"/>
</dbReference>
<keyword evidence="8" id="KW-0378">Hydrolase</keyword>
<dbReference type="GO" id="GO:0016020">
    <property type="term" value="C:membrane"/>
    <property type="evidence" value="ECO:0007669"/>
    <property type="project" value="GOC"/>
</dbReference>
<dbReference type="Pfam" id="PF03331">
    <property type="entry name" value="LpxC"/>
    <property type="match status" value="1"/>
</dbReference>
<dbReference type="KEGG" id="tra:Trad_0315"/>
<dbReference type="eggNOG" id="COG0774">
    <property type="taxonomic scope" value="Bacteria"/>
</dbReference>
<comment type="catalytic activity">
    <reaction evidence="11">
        <text>a UDP-3-O-[(3R)-3-hydroxyacyl]-N-acetyl-alpha-D-glucosamine + H2O = a UDP-3-O-[(3R)-3-hydroxyacyl]-alpha-D-glucosamine + acetate</text>
        <dbReference type="Rhea" id="RHEA:67816"/>
        <dbReference type="ChEBI" id="CHEBI:15377"/>
        <dbReference type="ChEBI" id="CHEBI:30089"/>
        <dbReference type="ChEBI" id="CHEBI:137740"/>
        <dbReference type="ChEBI" id="CHEBI:173225"/>
        <dbReference type="EC" id="3.5.1.108"/>
    </reaction>
</comment>
<comment type="pathway">
    <text evidence="3">Glycolipid biosynthesis; lipid IV(A) biosynthesis; lipid IV(A) from (3R)-3-hydroxytetradecanoyl-[acyl-carrier-protein] and UDP-N-acetyl-alpha-D-glucosamine: step 2/6.</text>
</comment>
<accession>D7CRG4</accession>
<reference evidence="12 13" key="2">
    <citation type="journal article" date="2011" name="Stand. Genomic Sci.">
        <title>Complete genome sequence of Truepera radiovictrix type strain (RQ-24).</title>
        <authorList>
            <person name="Ivanova N."/>
            <person name="Rohde C."/>
            <person name="Munk C."/>
            <person name="Nolan M."/>
            <person name="Lucas S."/>
            <person name="Del Rio T.G."/>
            <person name="Tice H."/>
            <person name="Deshpande S."/>
            <person name="Cheng J.F."/>
            <person name="Tapia R."/>
            <person name="Han C."/>
            <person name="Goodwin L."/>
            <person name="Pitluck S."/>
            <person name="Liolios K."/>
            <person name="Mavromatis K."/>
            <person name="Mikhailova N."/>
            <person name="Pati A."/>
            <person name="Chen A."/>
            <person name="Palaniappan K."/>
            <person name="Land M."/>
            <person name="Hauser L."/>
            <person name="Chang Y.J."/>
            <person name="Jeffries C.D."/>
            <person name="Brambilla E."/>
            <person name="Rohde M."/>
            <person name="Goker M."/>
            <person name="Tindall B.J."/>
            <person name="Woyke T."/>
            <person name="Bristow J."/>
            <person name="Eisen J.A."/>
            <person name="Markowitz V."/>
            <person name="Hugenholtz P."/>
            <person name="Kyrpides N.C."/>
            <person name="Klenk H.P."/>
            <person name="Lapidus A."/>
        </authorList>
    </citation>
    <scope>NUCLEOTIDE SEQUENCE [LARGE SCALE GENOMIC DNA]</scope>
    <source>
        <strain evidence="13">DSM 17093 / CIP 108686 / LMG 22925 / RQ-24</strain>
    </source>
</reference>
<dbReference type="InterPro" id="IPR004463">
    <property type="entry name" value="UDP-acyl_GlcNac_deAcase"/>
</dbReference>
<dbReference type="HOGENOM" id="CLU_046528_1_0_0"/>
<dbReference type="Gene3D" id="3.30.1700.10">
    <property type="entry name" value="lpxc deacetylase, domain 2"/>
    <property type="match status" value="1"/>
</dbReference>
<evidence type="ECO:0000256" key="6">
    <source>
        <dbReference type="ARBA" id="ARBA00022556"/>
    </source>
</evidence>
<evidence type="ECO:0000256" key="5">
    <source>
        <dbReference type="ARBA" id="ARBA00022516"/>
    </source>
</evidence>
<dbReference type="InterPro" id="IPR011334">
    <property type="entry name" value="UDP-acyl_GlcNac_deAcase_C"/>
</dbReference>
<evidence type="ECO:0000256" key="11">
    <source>
        <dbReference type="ARBA" id="ARBA00024535"/>
    </source>
</evidence>
<dbReference type="Proteomes" id="UP000000379">
    <property type="component" value="Chromosome"/>
</dbReference>
<sequence>MISGHGLHTGAPSWVRLYREAGPVRFRRGGATIPAHVDFVVDTRRSTTLGTAGGRVATVEHLLAALYASGWWEGLVIEVSADELPILDGSAAPWLELLGDLGPPPPPPQGLVVENAFSLRHAHSTLRVHPGPARLCAEIHFAHPAIGKQRWCGGPQRFGELLEARTFGFLSDLEALRAQGLATAASLQNAIVYGSEGPLSPLRFPDEPVRHKALDALGDLYLLGRPLLGCVEVIRGSHSAHVAFAQALLREAMLLSLRPS</sequence>
<reference evidence="13" key="1">
    <citation type="submission" date="2010-05" db="EMBL/GenBank/DDBJ databases">
        <title>The complete genome of Truepera radiovictris DSM 17093.</title>
        <authorList>
            <consortium name="US DOE Joint Genome Institute (JGI-PGF)"/>
            <person name="Lucas S."/>
            <person name="Copeland A."/>
            <person name="Lapidus A."/>
            <person name="Glavina del Rio T."/>
            <person name="Dalin E."/>
            <person name="Tice H."/>
            <person name="Bruce D."/>
            <person name="Goodwin L."/>
            <person name="Pitluck S."/>
            <person name="Kyrpides N."/>
            <person name="Mavromatis K."/>
            <person name="Ovchinnikova G."/>
            <person name="Munk A.C."/>
            <person name="Detter J.C."/>
            <person name="Han C."/>
            <person name="Tapia R."/>
            <person name="Land M."/>
            <person name="Hauser L."/>
            <person name="Markowitz V."/>
            <person name="Cheng J.-F."/>
            <person name="Hugenholtz P."/>
            <person name="Woyke T."/>
            <person name="Wu D."/>
            <person name="Tindall B."/>
            <person name="Pomrenke H.G."/>
            <person name="Brambilla E."/>
            <person name="Klenk H.-P."/>
            <person name="Eisen J.A."/>
        </authorList>
    </citation>
    <scope>NUCLEOTIDE SEQUENCE [LARGE SCALE GENOMIC DNA]</scope>
    <source>
        <strain evidence="13">DSM 17093 / CIP 108686 / LMG 22925 / RQ-24</strain>
    </source>
</reference>
<comment type="cofactor">
    <cofactor evidence="1">
        <name>Zn(2+)</name>
        <dbReference type="ChEBI" id="CHEBI:29105"/>
    </cofactor>
</comment>
<keyword evidence="10" id="KW-0443">Lipid metabolism</keyword>
<evidence type="ECO:0000256" key="9">
    <source>
        <dbReference type="ARBA" id="ARBA00022833"/>
    </source>
</evidence>
<dbReference type="OrthoDB" id="9772788at2"/>
<dbReference type="AlphaFoldDB" id="D7CRG4"/>
<evidence type="ECO:0000256" key="10">
    <source>
        <dbReference type="ARBA" id="ARBA00023098"/>
    </source>
</evidence>
<dbReference type="RefSeq" id="WP_013176834.1">
    <property type="nucleotide sequence ID" value="NC_014221.1"/>
</dbReference>
<keyword evidence="13" id="KW-1185">Reference proteome</keyword>
<dbReference type="InterPro" id="IPR020568">
    <property type="entry name" value="Ribosomal_Su5_D2-typ_SF"/>
</dbReference>
<dbReference type="EMBL" id="CP002049">
    <property type="protein sequence ID" value="ADI13454.1"/>
    <property type="molecule type" value="Genomic_DNA"/>
</dbReference>